<evidence type="ECO:0000313" key="5">
    <source>
        <dbReference type="EMBL" id="SMC08632.1"/>
    </source>
</evidence>
<dbReference type="PANTHER" id="PTHR43855:SF1">
    <property type="entry name" value="THIOSULFATE SULFURTRANSFERASE"/>
    <property type="match status" value="1"/>
</dbReference>
<keyword evidence="5" id="KW-0670">Pyruvate</keyword>
<feature type="chain" id="PRO_5010716229" evidence="3">
    <location>
        <begin position="21"/>
        <end position="375"/>
    </location>
</feature>
<organism evidence="5 6">
    <name type="scientific">Nitratiruptor tergarcus DSM 16512</name>
    <dbReference type="NCBI Taxonomy" id="1069081"/>
    <lineage>
        <taxon>Bacteria</taxon>
        <taxon>Pseudomonadati</taxon>
        <taxon>Campylobacterota</taxon>
        <taxon>Epsilonproteobacteria</taxon>
        <taxon>Nautiliales</taxon>
        <taxon>Nitratiruptoraceae</taxon>
        <taxon>Nitratiruptor</taxon>
    </lineage>
</organism>
<dbReference type="SMART" id="SM00450">
    <property type="entry name" value="RHOD"/>
    <property type="match status" value="2"/>
</dbReference>
<keyword evidence="2" id="KW-0175">Coiled coil</keyword>
<dbReference type="Pfam" id="PF00581">
    <property type="entry name" value="Rhodanese"/>
    <property type="match status" value="2"/>
</dbReference>
<evidence type="ECO:0000256" key="3">
    <source>
        <dbReference type="SAM" id="SignalP"/>
    </source>
</evidence>
<feature type="domain" description="Rhodanese" evidence="4">
    <location>
        <begin position="36"/>
        <end position="148"/>
    </location>
</feature>
<evidence type="ECO:0000313" key="6">
    <source>
        <dbReference type="Proteomes" id="UP000192602"/>
    </source>
</evidence>
<feature type="coiled-coil region" evidence="2">
    <location>
        <begin position="149"/>
        <end position="195"/>
    </location>
</feature>
<dbReference type="EMBL" id="FWWZ01000001">
    <property type="protein sequence ID" value="SMC08632.1"/>
    <property type="molecule type" value="Genomic_DNA"/>
</dbReference>
<evidence type="ECO:0000259" key="4">
    <source>
        <dbReference type="PROSITE" id="PS50206"/>
    </source>
</evidence>
<evidence type="ECO:0000256" key="1">
    <source>
        <dbReference type="ARBA" id="ARBA00022737"/>
    </source>
</evidence>
<dbReference type="InterPro" id="IPR001763">
    <property type="entry name" value="Rhodanese-like_dom"/>
</dbReference>
<name>A0A1W1WQZ5_9BACT</name>
<gene>
    <name evidence="5" type="ORF">SAMN05660197_0389</name>
</gene>
<dbReference type="STRING" id="1069081.SAMN05660197_0389"/>
<keyword evidence="1" id="KW-0677">Repeat</keyword>
<keyword evidence="6" id="KW-1185">Reference proteome</keyword>
<keyword evidence="3" id="KW-0732">Signal</keyword>
<feature type="signal peptide" evidence="3">
    <location>
        <begin position="1"/>
        <end position="20"/>
    </location>
</feature>
<dbReference type="AlphaFoldDB" id="A0A1W1WQZ5"/>
<protein>
    <submittedName>
        <fullName evidence="5">Thiosulfate/3-mercaptopyruvate sulfurtransferase</fullName>
    </submittedName>
</protein>
<dbReference type="InterPro" id="IPR051126">
    <property type="entry name" value="Thiosulfate_sulfurtransferase"/>
</dbReference>
<dbReference type="InterPro" id="IPR036873">
    <property type="entry name" value="Rhodanese-like_dom_sf"/>
</dbReference>
<dbReference type="Proteomes" id="UP000192602">
    <property type="component" value="Unassembled WGS sequence"/>
</dbReference>
<proteinExistence type="predicted"/>
<dbReference type="RefSeq" id="WP_084274905.1">
    <property type="nucleotide sequence ID" value="NZ_AP026671.1"/>
</dbReference>
<accession>A0A1W1WQZ5</accession>
<dbReference type="SUPFAM" id="SSF52821">
    <property type="entry name" value="Rhodanese/Cell cycle control phosphatase"/>
    <property type="match status" value="2"/>
</dbReference>
<dbReference type="OrthoDB" id="9781034at2"/>
<evidence type="ECO:0000256" key="2">
    <source>
        <dbReference type="SAM" id="Coils"/>
    </source>
</evidence>
<feature type="domain" description="Rhodanese" evidence="4">
    <location>
        <begin position="258"/>
        <end position="374"/>
    </location>
</feature>
<dbReference type="PROSITE" id="PS50206">
    <property type="entry name" value="RHODANESE_3"/>
    <property type="match status" value="2"/>
</dbReference>
<dbReference type="PANTHER" id="PTHR43855">
    <property type="entry name" value="THIOSULFATE SULFURTRANSFERASE"/>
    <property type="match status" value="1"/>
</dbReference>
<reference evidence="6" key="1">
    <citation type="submission" date="2017-04" db="EMBL/GenBank/DDBJ databases">
        <authorList>
            <person name="Varghese N."/>
            <person name="Submissions S."/>
        </authorList>
    </citation>
    <scope>NUCLEOTIDE SEQUENCE [LARGE SCALE GENOMIC DNA]</scope>
    <source>
        <strain evidence="6">DSM 16512</strain>
    </source>
</reference>
<dbReference type="Gene3D" id="3.40.250.10">
    <property type="entry name" value="Rhodanese-like domain"/>
    <property type="match status" value="2"/>
</dbReference>
<sequence length="375" mass="42514">MKRFIQALLVLAFMAGASFAKEQLTISAKEAYKLIGKPGVVFVSGDSETAFENGHIKGSVNMYAHHLHHSDIMGRMHCAPLFQCPEDAAHLLGTLGISNDTTVIAYDNWRGPNATGVLAFMKSYGHKKVYVLDGGVDAIKALDPNQKKYDELKAKSKKIKKAYKKAKKAGKMDEYKKLKAEYKAIKKEMKKLAKKLIIQRGIKKVDLGHGHYAYMCPESERKITPTEYHMDPKKFDYSWVAGKDEVYHAVLDRLKKGDKSKYVVIDTRSMIEIIGERKMDNVARGGHIPTAKFIEWKNITDFKRKLSFRDKKELEKVFKKYGVTKDKVIYAYCQVGTGRGSDIITALKLLGYPNAKVYSGSWDEWGNDMNLPIRR</sequence>
<dbReference type="GO" id="GO:0016740">
    <property type="term" value="F:transferase activity"/>
    <property type="evidence" value="ECO:0007669"/>
    <property type="project" value="UniProtKB-KW"/>
</dbReference>
<keyword evidence="5" id="KW-0808">Transferase</keyword>